<proteinExistence type="predicted"/>
<keyword evidence="2" id="KW-0489">Methyltransferase</keyword>
<accession>A0A6F8U266</accession>
<dbReference type="AlphaFoldDB" id="A0A6F8U266"/>
<dbReference type="GO" id="GO:0032259">
    <property type="term" value="P:methylation"/>
    <property type="evidence" value="ECO:0007669"/>
    <property type="project" value="UniProtKB-KW"/>
</dbReference>
<feature type="domain" description="CobE/GbiG C-terminal" evidence="1">
    <location>
        <begin position="8"/>
        <end position="127"/>
    </location>
</feature>
<gene>
    <name evidence="2" type="primary">cobE</name>
    <name evidence="2" type="ORF">HHSLTHF2_14420</name>
</gene>
<dbReference type="InterPro" id="IPR036518">
    <property type="entry name" value="CobE/GbiG_C_sf"/>
</dbReference>
<reference evidence="2 3" key="1">
    <citation type="submission" date="2020-03" db="EMBL/GenBank/DDBJ databases">
        <title>Complete Genome Sequence of Halomonas hydrothermalis Strain Slthf2, Halophilic Bacterium Isolated from Deep-Sea Hydrothermal-Vent Environments.</title>
        <authorList>
            <person name="Takeyama N."/>
            <person name="Huang M."/>
            <person name="Sato K."/>
            <person name="Galipon J."/>
            <person name="Arakawa K."/>
        </authorList>
    </citation>
    <scope>NUCLEOTIDE SEQUENCE [LARGE SCALE GENOMIC DNA]</scope>
    <source>
        <strain evidence="2 3">Slthf2</strain>
    </source>
</reference>
<organism evidence="2 3">
    <name type="scientific">Halomonas hydrothermalis</name>
    <dbReference type="NCBI Taxonomy" id="115561"/>
    <lineage>
        <taxon>Bacteria</taxon>
        <taxon>Pseudomonadati</taxon>
        <taxon>Pseudomonadota</taxon>
        <taxon>Gammaproteobacteria</taxon>
        <taxon>Oceanospirillales</taxon>
        <taxon>Halomonadaceae</taxon>
        <taxon>Halomonas</taxon>
    </lineage>
</organism>
<keyword evidence="2" id="KW-0808">Transferase</keyword>
<evidence type="ECO:0000259" key="1">
    <source>
        <dbReference type="Pfam" id="PF01890"/>
    </source>
</evidence>
<dbReference type="GO" id="GO:0009236">
    <property type="term" value="P:cobalamin biosynthetic process"/>
    <property type="evidence" value="ECO:0007669"/>
    <property type="project" value="InterPro"/>
</dbReference>
<dbReference type="SUPFAM" id="SSF159664">
    <property type="entry name" value="CobE/GbiG C-terminal domain-like"/>
    <property type="match status" value="1"/>
</dbReference>
<sequence>MKPSTLRIAGFGFRSEATLESLIQALDQLIDQYGSVYKYGLINRLAAARSMLPLVEELGRLRNIEVIAVVDAELSTVATLTHSTHSLQARGTGSVAEAVALLAAGPNARLVGPRIISADRQATAALALGFARKLPALDNTALKIASCASPIKILIYTT</sequence>
<name>A0A6F8U266_9GAMM</name>
<evidence type="ECO:0000313" key="3">
    <source>
        <dbReference type="Proteomes" id="UP000502259"/>
    </source>
</evidence>
<dbReference type="Pfam" id="PF01890">
    <property type="entry name" value="CbiG_C"/>
    <property type="match status" value="1"/>
</dbReference>
<dbReference type="RefSeq" id="WP_172420546.1">
    <property type="nucleotide sequence ID" value="NZ_AP022843.1"/>
</dbReference>
<dbReference type="EMBL" id="AP022843">
    <property type="protein sequence ID" value="BCB07552.1"/>
    <property type="molecule type" value="Genomic_DNA"/>
</dbReference>
<dbReference type="InterPro" id="IPR002750">
    <property type="entry name" value="CobE/GbiG_C"/>
</dbReference>
<protein>
    <submittedName>
        <fullName evidence="2">Precorrin methylase</fullName>
    </submittedName>
</protein>
<dbReference type="GO" id="GO:0008168">
    <property type="term" value="F:methyltransferase activity"/>
    <property type="evidence" value="ECO:0007669"/>
    <property type="project" value="UniProtKB-KW"/>
</dbReference>
<evidence type="ECO:0000313" key="2">
    <source>
        <dbReference type="EMBL" id="BCB07552.1"/>
    </source>
</evidence>
<dbReference type="Gene3D" id="3.30.420.180">
    <property type="entry name" value="CobE/GbiG C-terminal domain"/>
    <property type="match status" value="1"/>
</dbReference>
<keyword evidence="3" id="KW-1185">Reference proteome</keyword>
<dbReference type="Proteomes" id="UP000502259">
    <property type="component" value="Chromosome"/>
</dbReference>